<proteinExistence type="predicted"/>
<comment type="caution">
    <text evidence="1">The sequence shown here is derived from an EMBL/GenBank/DDBJ whole genome shotgun (WGS) entry which is preliminary data.</text>
</comment>
<dbReference type="EMBL" id="NSLI01000001">
    <property type="protein sequence ID" value="PAX09250.1"/>
    <property type="molecule type" value="Genomic_DNA"/>
</dbReference>
<evidence type="ECO:0008006" key="3">
    <source>
        <dbReference type="Google" id="ProtNLM"/>
    </source>
</evidence>
<organism evidence="1 2">
    <name type="scientific">Sphingomonas lenta</name>
    <dbReference type="NCBI Taxonomy" id="1141887"/>
    <lineage>
        <taxon>Bacteria</taxon>
        <taxon>Pseudomonadati</taxon>
        <taxon>Pseudomonadota</taxon>
        <taxon>Alphaproteobacteria</taxon>
        <taxon>Sphingomonadales</taxon>
        <taxon>Sphingomonadaceae</taxon>
        <taxon>Sphingomonas</taxon>
    </lineage>
</organism>
<gene>
    <name evidence="1" type="ORF">CKY28_00320</name>
</gene>
<keyword evidence="2" id="KW-1185">Reference proteome</keyword>
<dbReference type="AlphaFoldDB" id="A0A2A2SJB9"/>
<dbReference type="Proteomes" id="UP000218151">
    <property type="component" value="Unassembled WGS sequence"/>
</dbReference>
<accession>A0A2A2SJB9</accession>
<evidence type="ECO:0000313" key="1">
    <source>
        <dbReference type="EMBL" id="PAX09250.1"/>
    </source>
</evidence>
<name>A0A2A2SJB9_9SPHN</name>
<sequence>MRHDTIRAAGPASPIDALAMIRATPHSPLARLRLWYEMVALGNERQAALAKEAVLRLVGGSPDGLAALAFDAVRVGAFAQAEELLDLAGPRYDYETLLTRSALRLEAGDPATAAALRRIAAKAAPVVMSPSAPDAPLILKTRSMDAARFELRFRGERGFVGRFKGGHLPLERLIDVSARRIAAVNLFDDERSFAVAGTPALIINTVASPDLGAPALDAIGRHLAAQPRVPVINRPEAVARTAPDRAAALMGGIASVRFPTVRRYGRDASAEAIERDFAYPFLAREVGTEPLELVADRDALTARLASATDFHIASFEDARDAHGTYRKARAVLVDGKLVPVALLGSDEWRVRSTDRRAMLADERLRDDERDYLADPAKLLGARRWSALRAVCVATRLDYVGVDFAPTADGVLVFGLDAAMRHDLGPADGNAERVSAAFQAMVDKKLR</sequence>
<dbReference type="OrthoDB" id="460582at2"/>
<dbReference type="RefSeq" id="WP_095996356.1">
    <property type="nucleotide sequence ID" value="NZ_NSLI01000001.1"/>
</dbReference>
<protein>
    <recommendedName>
        <fullName evidence="3">ATP-grasp domain-containing protein</fullName>
    </recommendedName>
</protein>
<evidence type="ECO:0000313" key="2">
    <source>
        <dbReference type="Proteomes" id="UP000218151"/>
    </source>
</evidence>
<reference evidence="2" key="1">
    <citation type="submission" date="2017-09" db="EMBL/GenBank/DDBJ databases">
        <authorList>
            <person name="Feng G."/>
            <person name="Zhu H."/>
        </authorList>
    </citation>
    <scope>NUCLEOTIDE SEQUENCE [LARGE SCALE GENOMIC DNA]</scope>
    <source>
        <strain evidence="2">1PNM-20</strain>
    </source>
</reference>